<accession>A0A8K0JRM4</accession>
<gene>
    <name evidence="7" type="ORF">FFLO_00376</name>
</gene>
<dbReference type="Pfam" id="PF00400">
    <property type="entry name" value="WD40"/>
    <property type="match status" value="2"/>
</dbReference>
<evidence type="ECO:0000313" key="7">
    <source>
        <dbReference type="EMBL" id="KAG7575386.1"/>
    </source>
</evidence>
<feature type="region of interest" description="Disordered" evidence="6">
    <location>
        <begin position="393"/>
        <end position="415"/>
    </location>
</feature>
<dbReference type="EMBL" id="JABELV010000004">
    <property type="protein sequence ID" value="KAG7575386.1"/>
    <property type="molecule type" value="Genomic_DNA"/>
</dbReference>
<feature type="repeat" description="WD" evidence="5">
    <location>
        <begin position="335"/>
        <end position="369"/>
    </location>
</feature>
<keyword evidence="8" id="KW-1185">Reference proteome</keyword>
<evidence type="ECO:0000256" key="5">
    <source>
        <dbReference type="PROSITE-ProRule" id="PRU00221"/>
    </source>
</evidence>
<dbReference type="OrthoDB" id="189968at2759"/>
<evidence type="ECO:0000256" key="6">
    <source>
        <dbReference type="SAM" id="MobiDB-lite"/>
    </source>
</evidence>
<name>A0A8K0JRM4_9TREE</name>
<dbReference type="FunFam" id="2.130.10.10:FF:000899">
    <property type="entry name" value="Chromosome 15, whole genome shotgun sequence"/>
    <property type="match status" value="1"/>
</dbReference>
<dbReference type="InterPro" id="IPR001680">
    <property type="entry name" value="WD40_rpt"/>
</dbReference>
<dbReference type="GO" id="GO:0032040">
    <property type="term" value="C:small-subunit processome"/>
    <property type="evidence" value="ECO:0007669"/>
    <property type="project" value="TreeGrafter"/>
</dbReference>
<sequence length="594" mass="64681">MAGDSFFVNDKKRKRPNNKGLNQKQSRPSTSSAPKRKPRDEELSSGSEDDRGDLDALDFTRDDVGADAVRYDSGEEEELNRNETAGEKRIRLAKGYLNKVRDEVANRVDDGTFDAAEIDRELIAARLKQDVDEQSGAIHTFLQPRLSAIDSPATTLKRHFLPALHNHAVTASHASSTHLYIAHKSGSVVRYDLRTMRLSGNVFGQSAHGQDGKGKEKQPAGQGHKGTIYCLAASEDGKYVVTGGKDKLVGVWEVQPGSGNSVPRRASVSAKKRKTKRKAGEGGVKWLRGLTGHKDAVTSISIPALSNPSMHFLSTSLSRLLCLQSLSTLSTIDTFFGHQDSIASVSAIKPTMAVTSGGRDRTARWWKVEEEIQLVFRGGGKTFDRREANGAEAVETMEEQEQEKPKPKSKGKDAKKEFQEGSMDVVCILDDSHFLSGGDSGSICLWHTGKKKPIFTAGLAHGLMETVSETEGVMVRPRLITSLAALRGTDLFASGSSSGEIKIWAVAANLKSFTLLFDVPAKGFVNSLQIISVPPRNKGAGRPEKGHEEGTKADPEILLLASLSREPRLGRWEVLKERSIRNGTLVVHLGKQSV</sequence>
<evidence type="ECO:0000256" key="2">
    <source>
        <dbReference type="ARBA" id="ARBA00022574"/>
    </source>
</evidence>
<dbReference type="Proteomes" id="UP000812966">
    <property type="component" value="Unassembled WGS sequence"/>
</dbReference>
<dbReference type="AlphaFoldDB" id="A0A8K0JRM4"/>
<dbReference type="PROSITE" id="PS50082">
    <property type="entry name" value="WD_REPEATS_2"/>
    <property type="match status" value="2"/>
</dbReference>
<feature type="repeat" description="WD" evidence="5">
    <location>
        <begin position="221"/>
        <end position="262"/>
    </location>
</feature>
<dbReference type="PANTHER" id="PTHR19865:SF0">
    <property type="entry name" value="U3 SMALL NUCLEOLAR RNA-INTERACTING PROTEIN 2"/>
    <property type="match status" value="1"/>
</dbReference>
<dbReference type="PANTHER" id="PTHR19865">
    <property type="entry name" value="U3 SMALL NUCLEOLAR RNA INTERACTING PROTEIN 2"/>
    <property type="match status" value="1"/>
</dbReference>
<feature type="region of interest" description="Disordered" evidence="6">
    <location>
        <begin position="1"/>
        <end position="59"/>
    </location>
</feature>
<keyword evidence="3" id="KW-0677">Repeat</keyword>
<reference evidence="7" key="1">
    <citation type="submission" date="2020-04" db="EMBL/GenBank/DDBJ databases">
        <title>Analysis of mating type loci in Filobasidium floriforme.</title>
        <authorList>
            <person name="Nowrousian M."/>
        </authorList>
    </citation>
    <scope>NUCLEOTIDE SEQUENCE</scope>
    <source>
        <strain evidence="7">CBS 6242</strain>
    </source>
</reference>
<feature type="region of interest" description="Disordered" evidence="6">
    <location>
        <begin position="256"/>
        <end position="278"/>
    </location>
</feature>
<dbReference type="GO" id="GO:0034511">
    <property type="term" value="F:U3 snoRNA binding"/>
    <property type="evidence" value="ECO:0007669"/>
    <property type="project" value="InterPro"/>
</dbReference>
<evidence type="ECO:0000313" key="8">
    <source>
        <dbReference type="Proteomes" id="UP000812966"/>
    </source>
</evidence>
<keyword evidence="2 5" id="KW-0853">WD repeat</keyword>
<dbReference type="PROSITE" id="PS00678">
    <property type="entry name" value="WD_REPEATS_1"/>
    <property type="match status" value="1"/>
</dbReference>
<evidence type="ECO:0000256" key="1">
    <source>
        <dbReference type="ARBA" id="ARBA00004123"/>
    </source>
</evidence>
<comment type="subcellular location">
    <subcellularLocation>
        <location evidence="1">Nucleus</location>
    </subcellularLocation>
</comment>
<dbReference type="InterPro" id="IPR039241">
    <property type="entry name" value="Rrp9-like"/>
</dbReference>
<dbReference type="Gene3D" id="2.130.10.10">
    <property type="entry name" value="YVTN repeat-like/Quinoprotein amine dehydrogenase"/>
    <property type="match status" value="1"/>
</dbReference>
<evidence type="ECO:0000256" key="4">
    <source>
        <dbReference type="ARBA" id="ARBA00023242"/>
    </source>
</evidence>
<feature type="compositionally biased region" description="Basic and acidic residues" evidence="6">
    <location>
        <begin position="402"/>
        <end position="415"/>
    </location>
</feature>
<dbReference type="PROSITE" id="PS50294">
    <property type="entry name" value="WD_REPEATS_REGION"/>
    <property type="match status" value="1"/>
</dbReference>
<proteinExistence type="predicted"/>
<evidence type="ECO:0000256" key="3">
    <source>
        <dbReference type="ARBA" id="ARBA00022737"/>
    </source>
</evidence>
<feature type="region of interest" description="Disordered" evidence="6">
    <location>
        <begin position="204"/>
        <end position="223"/>
    </location>
</feature>
<feature type="compositionally biased region" description="Polar residues" evidence="6">
    <location>
        <begin position="19"/>
        <end position="33"/>
    </location>
</feature>
<organism evidence="7 8">
    <name type="scientific">Filobasidium floriforme</name>
    <dbReference type="NCBI Taxonomy" id="5210"/>
    <lineage>
        <taxon>Eukaryota</taxon>
        <taxon>Fungi</taxon>
        <taxon>Dikarya</taxon>
        <taxon>Basidiomycota</taxon>
        <taxon>Agaricomycotina</taxon>
        <taxon>Tremellomycetes</taxon>
        <taxon>Filobasidiales</taxon>
        <taxon>Filobasidiaceae</taxon>
        <taxon>Filobasidium</taxon>
    </lineage>
</organism>
<dbReference type="SUPFAM" id="SSF50978">
    <property type="entry name" value="WD40 repeat-like"/>
    <property type="match status" value="1"/>
</dbReference>
<dbReference type="InterPro" id="IPR036322">
    <property type="entry name" value="WD40_repeat_dom_sf"/>
</dbReference>
<protein>
    <submittedName>
        <fullName evidence="7">Uncharacterized protein</fullName>
    </submittedName>
</protein>
<comment type="caution">
    <text evidence="7">The sequence shown here is derived from an EMBL/GenBank/DDBJ whole genome shotgun (WGS) entry which is preliminary data.</text>
</comment>
<dbReference type="InterPro" id="IPR019775">
    <property type="entry name" value="WD40_repeat_CS"/>
</dbReference>
<dbReference type="InterPro" id="IPR015943">
    <property type="entry name" value="WD40/YVTN_repeat-like_dom_sf"/>
</dbReference>
<keyword evidence="4" id="KW-0539">Nucleus</keyword>
<dbReference type="SMART" id="SM00320">
    <property type="entry name" value="WD40"/>
    <property type="match status" value="5"/>
</dbReference>